<accession>A0AAJ0F2U2</accession>
<name>A0AAJ0F2U2_9PEZI</name>
<sequence>MPPSDIVLLLLGLHGSGKSTFVKAATKENVQVQKKGDVNPSTKSCKSYGTTIGGRDPSRKLKIIDTPGLADTETAGENLKVLQQIANELRQLSSDRVSGVIYFHNIEPRRLSGVDLRNFKLLVAICGPQFFRNVAFVTTRWDCIGNDHLSGAEKRNLDIEKERASLLPGGPRIFKFLNDGRSHEPILQYFVRLVEDRNSTPPLQFTRELEQYLQHSRSLDKAVERTTAGQQLKKAEIRKRVGPGKNLAVLFKDRAVL</sequence>
<keyword evidence="4" id="KW-1185">Reference proteome</keyword>
<organism evidence="3 4">
    <name type="scientific">Echria macrotheca</name>
    <dbReference type="NCBI Taxonomy" id="438768"/>
    <lineage>
        <taxon>Eukaryota</taxon>
        <taxon>Fungi</taxon>
        <taxon>Dikarya</taxon>
        <taxon>Ascomycota</taxon>
        <taxon>Pezizomycotina</taxon>
        <taxon>Sordariomycetes</taxon>
        <taxon>Sordariomycetidae</taxon>
        <taxon>Sordariales</taxon>
        <taxon>Schizotheciaceae</taxon>
        <taxon>Echria</taxon>
    </lineage>
</organism>
<keyword evidence="3" id="KW-0378">Hydrolase</keyword>
<protein>
    <submittedName>
        <fullName evidence="3">P-loop containing nucleoside triphosphate hydrolase protein</fullName>
    </submittedName>
</protein>
<comment type="caution">
    <text evidence="3">The sequence shown here is derived from an EMBL/GenBank/DDBJ whole genome shotgun (WGS) entry which is preliminary data.</text>
</comment>
<feature type="domain" description="AIG1-type G" evidence="2">
    <location>
        <begin position="8"/>
        <end position="149"/>
    </location>
</feature>
<dbReference type="Gene3D" id="3.40.50.300">
    <property type="entry name" value="P-loop containing nucleotide triphosphate hydrolases"/>
    <property type="match status" value="1"/>
</dbReference>
<proteinExistence type="predicted"/>
<evidence type="ECO:0000256" key="1">
    <source>
        <dbReference type="ARBA" id="ARBA00022741"/>
    </source>
</evidence>
<dbReference type="InterPro" id="IPR006703">
    <property type="entry name" value="G_AIG1"/>
</dbReference>
<evidence type="ECO:0000313" key="3">
    <source>
        <dbReference type="EMBL" id="KAK1751512.1"/>
    </source>
</evidence>
<evidence type="ECO:0000313" key="4">
    <source>
        <dbReference type="Proteomes" id="UP001239445"/>
    </source>
</evidence>
<evidence type="ECO:0000259" key="2">
    <source>
        <dbReference type="Pfam" id="PF04548"/>
    </source>
</evidence>
<dbReference type="GO" id="GO:0005525">
    <property type="term" value="F:GTP binding"/>
    <property type="evidence" value="ECO:0007669"/>
    <property type="project" value="InterPro"/>
</dbReference>
<keyword evidence="1" id="KW-0547">Nucleotide-binding</keyword>
<dbReference type="SUPFAM" id="SSF52540">
    <property type="entry name" value="P-loop containing nucleoside triphosphate hydrolases"/>
    <property type="match status" value="1"/>
</dbReference>
<dbReference type="CDD" id="cd00882">
    <property type="entry name" value="Ras_like_GTPase"/>
    <property type="match status" value="1"/>
</dbReference>
<dbReference type="EMBL" id="MU839842">
    <property type="protein sequence ID" value="KAK1751512.1"/>
    <property type="molecule type" value="Genomic_DNA"/>
</dbReference>
<dbReference type="InterPro" id="IPR027417">
    <property type="entry name" value="P-loop_NTPase"/>
</dbReference>
<dbReference type="GO" id="GO:0016787">
    <property type="term" value="F:hydrolase activity"/>
    <property type="evidence" value="ECO:0007669"/>
    <property type="project" value="UniProtKB-KW"/>
</dbReference>
<reference evidence="3" key="1">
    <citation type="submission" date="2023-06" db="EMBL/GenBank/DDBJ databases">
        <title>Genome-scale phylogeny and comparative genomics of the fungal order Sordariales.</title>
        <authorList>
            <consortium name="Lawrence Berkeley National Laboratory"/>
            <person name="Hensen N."/>
            <person name="Bonometti L."/>
            <person name="Westerberg I."/>
            <person name="Brannstrom I.O."/>
            <person name="Guillou S."/>
            <person name="Cros-Aarteil S."/>
            <person name="Calhoun S."/>
            <person name="Haridas S."/>
            <person name="Kuo A."/>
            <person name="Mondo S."/>
            <person name="Pangilinan J."/>
            <person name="Riley R."/>
            <person name="Labutti K."/>
            <person name="Andreopoulos B."/>
            <person name="Lipzen A."/>
            <person name="Chen C."/>
            <person name="Yanf M."/>
            <person name="Daum C."/>
            <person name="Ng V."/>
            <person name="Clum A."/>
            <person name="Steindorff A."/>
            <person name="Ohm R."/>
            <person name="Martin F."/>
            <person name="Silar P."/>
            <person name="Natvig D."/>
            <person name="Lalanne C."/>
            <person name="Gautier V."/>
            <person name="Ament-Velasquez S.L."/>
            <person name="Kruys A."/>
            <person name="Hutchinson M.I."/>
            <person name="Powell A.J."/>
            <person name="Barry K."/>
            <person name="Miller A.N."/>
            <person name="Grigoriev I.V."/>
            <person name="Debuchy R."/>
            <person name="Gladieux P."/>
            <person name="Thoren M.H."/>
            <person name="Johannesson H."/>
        </authorList>
    </citation>
    <scope>NUCLEOTIDE SEQUENCE</scope>
    <source>
        <strain evidence="3">PSN4</strain>
    </source>
</reference>
<dbReference type="Pfam" id="PF04548">
    <property type="entry name" value="AIG1"/>
    <property type="match status" value="1"/>
</dbReference>
<dbReference type="AlphaFoldDB" id="A0AAJ0F2U2"/>
<gene>
    <name evidence="3" type="ORF">QBC47DRAFT_391987</name>
</gene>
<dbReference type="Proteomes" id="UP001239445">
    <property type="component" value="Unassembled WGS sequence"/>
</dbReference>